<sequence>MDRHEVKSSQEHVDSMMSTDPPLDANGTTLTPPSPVAICQHIGKLQKLVRFADSRIRFQQEFIDIEMFDRRDTDPVHLESLIREKGSAELEYGISLGELKGLFT</sequence>
<protein>
    <submittedName>
        <fullName evidence="2">Uncharacterized protein</fullName>
    </submittedName>
</protein>
<accession>A0A8X6HQR2</accession>
<comment type="caution">
    <text evidence="2">The sequence shown here is derived from an EMBL/GenBank/DDBJ whole genome shotgun (WGS) entry which is preliminary data.</text>
</comment>
<evidence type="ECO:0000313" key="3">
    <source>
        <dbReference type="Proteomes" id="UP000887116"/>
    </source>
</evidence>
<reference evidence="2" key="1">
    <citation type="submission" date="2020-07" db="EMBL/GenBank/DDBJ databases">
        <title>Multicomponent nature underlies the extraordinary mechanical properties of spider dragline silk.</title>
        <authorList>
            <person name="Kono N."/>
            <person name="Nakamura H."/>
            <person name="Mori M."/>
            <person name="Yoshida Y."/>
            <person name="Ohtoshi R."/>
            <person name="Malay A.D."/>
            <person name="Moran D.A.P."/>
            <person name="Tomita M."/>
            <person name="Numata K."/>
            <person name="Arakawa K."/>
        </authorList>
    </citation>
    <scope>NUCLEOTIDE SEQUENCE</scope>
</reference>
<evidence type="ECO:0000313" key="2">
    <source>
        <dbReference type="EMBL" id="GFR28442.1"/>
    </source>
</evidence>
<dbReference type="EMBL" id="BMAO01009061">
    <property type="protein sequence ID" value="GFR28442.1"/>
    <property type="molecule type" value="Genomic_DNA"/>
</dbReference>
<organism evidence="2 3">
    <name type="scientific">Trichonephila clavata</name>
    <name type="common">Joro spider</name>
    <name type="synonym">Nephila clavata</name>
    <dbReference type="NCBI Taxonomy" id="2740835"/>
    <lineage>
        <taxon>Eukaryota</taxon>
        <taxon>Metazoa</taxon>
        <taxon>Ecdysozoa</taxon>
        <taxon>Arthropoda</taxon>
        <taxon>Chelicerata</taxon>
        <taxon>Arachnida</taxon>
        <taxon>Araneae</taxon>
        <taxon>Araneomorphae</taxon>
        <taxon>Entelegynae</taxon>
        <taxon>Araneoidea</taxon>
        <taxon>Nephilidae</taxon>
        <taxon>Trichonephila</taxon>
    </lineage>
</organism>
<proteinExistence type="predicted"/>
<dbReference type="Proteomes" id="UP000887116">
    <property type="component" value="Unassembled WGS sequence"/>
</dbReference>
<gene>
    <name evidence="2" type="ORF">TNCT_674651</name>
</gene>
<keyword evidence="3" id="KW-1185">Reference proteome</keyword>
<feature type="region of interest" description="Disordered" evidence="1">
    <location>
        <begin position="1"/>
        <end position="32"/>
    </location>
</feature>
<evidence type="ECO:0000256" key="1">
    <source>
        <dbReference type="SAM" id="MobiDB-lite"/>
    </source>
</evidence>
<feature type="compositionally biased region" description="Basic and acidic residues" evidence="1">
    <location>
        <begin position="1"/>
        <end position="14"/>
    </location>
</feature>
<dbReference type="AlphaFoldDB" id="A0A8X6HQR2"/>
<name>A0A8X6HQR2_TRICU</name>